<dbReference type="GO" id="GO:0008887">
    <property type="term" value="F:glycerate kinase activity"/>
    <property type="evidence" value="ECO:0007669"/>
    <property type="project" value="UniProtKB-UniRule"/>
</dbReference>
<dbReference type="NCBIfam" id="TIGR00045">
    <property type="entry name" value="glycerate kinase"/>
    <property type="match status" value="1"/>
</dbReference>
<dbReference type="OrthoDB" id="9774290at2"/>
<dbReference type="PIRSF" id="PIRSF006078">
    <property type="entry name" value="GlxK"/>
    <property type="match status" value="1"/>
</dbReference>
<evidence type="ECO:0000313" key="5">
    <source>
        <dbReference type="EMBL" id="TLU65807.1"/>
    </source>
</evidence>
<comment type="caution">
    <text evidence="5">The sequence shown here is derived from an EMBL/GenBank/DDBJ whole genome shotgun (WGS) entry which is preliminary data.</text>
</comment>
<protein>
    <submittedName>
        <fullName evidence="5">Glycerate kinase</fullName>
    </submittedName>
</protein>
<sequence>MKILIAPDSFKESVSAADAANAIQQGLAHSQLNGQYRCLPLADGGEGTVDALTNALNGEIKTTQVRDPLGRLVTSHWGKVNDTAVIEMASASGLELLSEQERNPLITDSFGTGQLILDALDHGVSKIILGLGGSATNDGGAGLMRALGAKLYDQYGNDIAPGGGSLAQLKSIDLQSVDRRLANVRFSLACDVSNPLCGSNGASAIFGPQKGADKAMVELLDQNLKHFASVLQPYCDIDLLTVAGMGAAGGLSLGLELITKVERGSGFDLISNAVELEKHIQWADLVITGEGKTDNQSLAGKACFGVANLAKSLNTPVLLISGSLGKDYQQLYQHGVVAAFSATLGPTTLQNAIKNARQNLQQTALAIGNLLTLR</sequence>
<dbReference type="SUPFAM" id="SSF110738">
    <property type="entry name" value="Glycerate kinase I"/>
    <property type="match status" value="1"/>
</dbReference>
<organism evidence="5 6">
    <name type="scientific">Thalassotalea litorea</name>
    <dbReference type="NCBI Taxonomy" id="2020715"/>
    <lineage>
        <taxon>Bacteria</taxon>
        <taxon>Pseudomonadati</taxon>
        <taxon>Pseudomonadota</taxon>
        <taxon>Gammaproteobacteria</taxon>
        <taxon>Alteromonadales</taxon>
        <taxon>Colwelliaceae</taxon>
        <taxon>Thalassotalea</taxon>
    </lineage>
</organism>
<evidence type="ECO:0000256" key="1">
    <source>
        <dbReference type="ARBA" id="ARBA00006284"/>
    </source>
</evidence>
<dbReference type="AlphaFoldDB" id="A0A5R9IP21"/>
<dbReference type="Proteomes" id="UP000307790">
    <property type="component" value="Unassembled WGS sequence"/>
</dbReference>
<reference evidence="5 6" key="1">
    <citation type="submission" date="2019-05" db="EMBL/GenBank/DDBJ databases">
        <title>Genome sequences of Thalassotalea litorea 1K03283.</title>
        <authorList>
            <person name="Zhang D."/>
        </authorList>
    </citation>
    <scope>NUCLEOTIDE SEQUENCE [LARGE SCALE GENOMIC DNA]</scope>
    <source>
        <strain evidence="5 6">MCCC 1K03283</strain>
    </source>
</reference>
<proteinExistence type="inferred from homology"/>
<dbReference type="InterPro" id="IPR018193">
    <property type="entry name" value="Glyc_kinase_flavodox-like_fold"/>
</dbReference>
<name>A0A5R9IP21_9GAMM</name>
<dbReference type="PANTHER" id="PTHR21599:SF0">
    <property type="entry name" value="GLYCERATE KINASE"/>
    <property type="match status" value="1"/>
</dbReference>
<keyword evidence="6" id="KW-1185">Reference proteome</keyword>
<keyword evidence="3 4" id="KW-0418">Kinase</keyword>
<gene>
    <name evidence="5" type="ORF">FE810_07800</name>
</gene>
<evidence type="ECO:0000256" key="2">
    <source>
        <dbReference type="ARBA" id="ARBA00022679"/>
    </source>
</evidence>
<dbReference type="InterPro" id="IPR004381">
    <property type="entry name" value="Glycerate_kinase"/>
</dbReference>
<dbReference type="GO" id="GO:0031388">
    <property type="term" value="P:organic acid phosphorylation"/>
    <property type="evidence" value="ECO:0007669"/>
    <property type="project" value="UniProtKB-UniRule"/>
</dbReference>
<evidence type="ECO:0000256" key="3">
    <source>
        <dbReference type="ARBA" id="ARBA00022777"/>
    </source>
</evidence>
<dbReference type="InterPro" id="IPR036129">
    <property type="entry name" value="Glycerate_kinase_sf"/>
</dbReference>
<dbReference type="PANTHER" id="PTHR21599">
    <property type="entry name" value="GLYCERATE KINASE"/>
    <property type="match status" value="1"/>
</dbReference>
<evidence type="ECO:0000256" key="4">
    <source>
        <dbReference type="PIRNR" id="PIRNR006078"/>
    </source>
</evidence>
<dbReference type="Gene3D" id="3.90.1510.10">
    <property type="entry name" value="Glycerate kinase, domain 2"/>
    <property type="match status" value="1"/>
</dbReference>
<keyword evidence="2 4" id="KW-0808">Transferase</keyword>
<dbReference type="Gene3D" id="3.40.50.10350">
    <property type="entry name" value="Glycerate kinase, domain 1"/>
    <property type="match status" value="1"/>
</dbReference>
<accession>A0A5R9IP21</accession>
<comment type="similarity">
    <text evidence="1 4">Belongs to the glycerate kinase type-1 family.</text>
</comment>
<dbReference type="Pfam" id="PF02595">
    <property type="entry name" value="Gly_kinase"/>
    <property type="match status" value="1"/>
</dbReference>
<evidence type="ECO:0000313" key="6">
    <source>
        <dbReference type="Proteomes" id="UP000307790"/>
    </source>
</evidence>
<dbReference type="RefSeq" id="WP_138319467.1">
    <property type="nucleotide sequence ID" value="NZ_VCBC01000006.1"/>
</dbReference>
<dbReference type="EMBL" id="VCBC01000006">
    <property type="protein sequence ID" value="TLU65807.1"/>
    <property type="molecule type" value="Genomic_DNA"/>
</dbReference>
<dbReference type="InterPro" id="IPR018197">
    <property type="entry name" value="Glycerate_kinase_RE-like"/>
</dbReference>